<dbReference type="OrthoDB" id="6281275at2759"/>
<dbReference type="Proteomes" id="UP000054359">
    <property type="component" value="Unassembled WGS sequence"/>
</dbReference>
<dbReference type="Pfam" id="PF17820">
    <property type="entry name" value="PDZ_6"/>
    <property type="match status" value="1"/>
</dbReference>
<protein>
    <submittedName>
        <fullName evidence="2">Rho GTPase-activating protein 21-A</fullName>
    </submittedName>
</protein>
<feature type="domain" description="PDZ" evidence="1">
    <location>
        <begin position="25"/>
        <end position="139"/>
    </location>
</feature>
<dbReference type="SUPFAM" id="SSF50156">
    <property type="entry name" value="PDZ domain-like"/>
    <property type="match status" value="1"/>
</dbReference>
<dbReference type="PANTHER" id="PTHR23175">
    <property type="entry name" value="PDZ DOMAIN-CONTAINING PROTEIN"/>
    <property type="match status" value="1"/>
</dbReference>
<dbReference type="PROSITE" id="PS50106">
    <property type="entry name" value="PDZ"/>
    <property type="match status" value="1"/>
</dbReference>
<feature type="non-terminal residue" evidence="2">
    <location>
        <position position="718"/>
    </location>
</feature>
<dbReference type="EMBL" id="KK117218">
    <property type="protein sequence ID" value="KFM69861.1"/>
    <property type="molecule type" value="Genomic_DNA"/>
</dbReference>
<gene>
    <name evidence="2" type="ORF">X975_10507</name>
</gene>
<keyword evidence="3" id="KW-1185">Reference proteome</keyword>
<dbReference type="InterPro" id="IPR011993">
    <property type="entry name" value="PH-like_dom_sf"/>
</dbReference>
<evidence type="ECO:0000313" key="3">
    <source>
        <dbReference type="Proteomes" id="UP000054359"/>
    </source>
</evidence>
<dbReference type="AlphaFoldDB" id="A0A087TXM2"/>
<dbReference type="Gene3D" id="2.30.42.10">
    <property type="match status" value="1"/>
</dbReference>
<dbReference type="InterPro" id="IPR001478">
    <property type="entry name" value="PDZ"/>
</dbReference>
<accession>A0A087TXM2</accession>
<reference evidence="2 3" key="1">
    <citation type="submission" date="2013-11" db="EMBL/GenBank/DDBJ databases">
        <title>Genome sequencing of Stegodyphus mimosarum.</title>
        <authorList>
            <person name="Bechsgaard J."/>
        </authorList>
    </citation>
    <scope>NUCLEOTIDE SEQUENCE [LARGE SCALE GENOMIC DNA]</scope>
</reference>
<dbReference type="PANTHER" id="PTHR23175:SF23">
    <property type="entry name" value="PDZ DOMAIN-CONTAINING PROTEIN"/>
    <property type="match status" value="1"/>
</dbReference>
<organism evidence="2 3">
    <name type="scientific">Stegodyphus mimosarum</name>
    <name type="common">African social velvet spider</name>
    <dbReference type="NCBI Taxonomy" id="407821"/>
    <lineage>
        <taxon>Eukaryota</taxon>
        <taxon>Metazoa</taxon>
        <taxon>Ecdysozoa</taxon>
        <taxon>Arthropoda</taxon>
        <taxon>Chelicerata</taxon>
        <taxon>Arachnida</taxon>
        <taxon>Araneae</taxon>
        <taxon>Araneomorphae</taxon>
        <taxon>Entelegynae</taxon>
        <taxon>Eresoidea</taxon>
        <taxon>Eresidae</taxon>
        <taxon>Stegodyphus</taxon>
    </lineage>
</organism>
<dbReference type="SMART" id="SM00228">
    <property type="entry name" value="PDZ"/>
    <property type="match status" value="1"/>
</dbReference>
<dbReference type="OMA" id="NHADHRE"/>
<sequence length="718" mass="81922">MDSSNIHGSCRRYTNDIDDKFRPRTVTLVKDKNGFGFTLRHFIVYPPTRFNSAKGAQDNSEDPSLSFAQWNSDYKNKPMDTIFIREVKEGSPAHNAGLNKGDRIIAINNHPLTGKSYADIIHLILKSGQRLRLLVVPKEDDILQLYFASSAYQPVHREGKQHKYLVPSFPSDTGQSNHLYRQSSYSTYPGRVLNKVKASANKTAESPKQSSQCMYLGPSFAHSTNEDSNLPSTLQVVQDLERKGYDLPLPEKELYEGGCFSEDEGLYHHKELRNNELCNLQPPKLKDTVANFYYSLCHDQPTSVLSFSSEENLNYPIYMSDFDDIVHCDNMEDSRNNPDSLHGTDGAILPNPNRYPYQCDRPRYSSGNPTCDRISDSSCLCVSDLQTPSYWTSNKMSTTKDISQEFSTDHSFNHSATMCHHSGESNSLPCDFNFTDNQETPSINLVAQRRHQFESGNLLAESMERMKLYRSELSRMSKPNQVRIVSSRAAEFENKSQMSVVSPTRNHKQEDCVDKLNEATLHEEKCAQNEQSNKYVYDLSLDHQNRNKMQPEDSVHESDPNIYANVTAEDILTPSGPGVVHRRKTVPVSSDQDECHIVRRISYLRATANERMNVESDLSEEDETSDASSPNKEYRIQKLKSFFGEKTPKVKQALVPVEANDTDVSCNHEPQEEQQKSVYGWVICKVVSLEGKRSSDRSWRHLWAILRNNILYLLKERR</sequence>
<dbReference type="Gene3D" id="2.30.29.30">
    <property type="entry name" value="Pleckstrin-homology domain (PH domain)/Phosphotyrosine-binding domain (PTB)"/>
    <property type="match status" value="1"/>
</dbReference>
<proteinExistence type="predicted"/>
<dbReference type="InterPro" id="IPR041489">
    <property type="entry name" value="PDZ_6"/>
</dbReference>
<dbReference type="InterPro" id="IPR036034">
    <property type="entry name" value="PDZ_sf"/>
</dbReference>
<dbReference type="STRING" id="407821.A0A087TXM2"/>
<name>A0A087TXM2_STEMI</name>
<evidence type="ECO:0000259" key="1">
    <source>
        <dbReference type="PROSITE" id="PS50106"/>
    </source>
</evidence>
<evidence type="ECO:0000313" key="2">
    <source>
        <dbReference type="EMBL" id="KFM69861.1"/>
    </source>
</evidence>